<proteinExistence type="predicted"/>
<accession>A0A344L3W8</accession>
<protein>
    <recommendedName>
        <fullName evidence="4">HTH tetR-type domain-containing protein</fullName>
    </recommendedName>
</protein>
<dbReference type="EMBL" id="CP015163">
    <property type="protein sequence ID" value="AXB42742.1"/>
    <property type="molecule type" value="Genomic_DNA"/>
</dbReference>
<dbReference type="KEGG" id="aab:A4R43_09550"/>
<dbReference type="AlphaFoldDB" id="A0A344L3W8"/>
<dbReference type="SUPFAM" id="SSF46689">
    <property type="entry name" value="Homeodomain-like"/>
    <property type="match status" value="1"/>
</dbReference>
<evidence type="ECO:0000256" key="1">
    <source>
        <dbReference type="ARBA" id="ARBA00023125"/>
    </source>
</evidence>
<organism evidence="2 3">
    <name type="scientific">Amycolatopsis albispora</name>
    <dbReference type="NCBI Taxonomy" id="1804986"/>
    <lineage>
        <taxon>Bacteria</taxon>
        <taxon>Bacillati</taxon>
        <taxon>Actinomycetota</taxon>
        <taxon>Actinomycetes</taxon>
        <taxon>Pseudonocardiales</taxon>
        <taxon>Pseudonocardiaceae</taxon>
        <taxon>Amycolatopsis</taxon>
    </lineage>
</organism>
<sequence length="206" mass="22474">MGRNSLAEERKAQILSAFARCVARSGFAGTSLESVAEEAKLARGHVRHYLGNRHDQVVALCEWVSAAGEEAFTEVRQIADDGKRAAAVMDYLFNPRFYEPSEGLAVFLALFEEARRDETLRAMFLDSYRDILSTLAGALAGADETLPEKNANEIAYLMLCAAVGNAHLSQTGIGPSRTRRVGTLCRRVLKMLTPAGPVRKSPTSRA</sequence>
<dbReference type="SUPFAM" id="SSF48498">
    <property type="entry name" value="Tetracyclin repressor-like, C-terminal domain"/>
    <property type="match status" value="1"/>
</dbReference>
<reference evidence="2 3" key="1">
    <citation type="submission" date="2016-04" db="EMBL/GenBank/DDBJ databases">
        <title>Complete genome sequence and analysis of deep-sea sediment isolate, Amycolatopsis sp. WP1.</title>
        <authorList>
            <person name="Wang H."/>
            <person name="Chen S."/>
            <person name="Wu Q."/>
        </authorList>
    </citation>
    <scope>NUCLEOTIDE SEQUENCE [LARGE SCALE GENOMIC DNA]</scope>
    <source>
        <strain evidence="2 3">WP1</strain>
    </source>
</reference>
<keyword evidence="1" id="KW-0238">DNA-binding</keyword>
<dbReference type="OrthoDB" id="9816296at2"/>
<dbReference type="InterPro" id="IPR036271">
    <property type="entry name" value="Tet_transcr_reg_TetR-rel_C_sf"/>
</dbReference>
<name>A0A344L3W8_9PSEU</name>
<evidence type="ECO:0000313" key="2">
    <source>
        <dbReference type="EMBL" id="AXB42742.1"/>
    </source>
</evidence>
<dbReference type="RefSeq" id="WP_113692006.1">
    <property type="nucleotide sequence ID" value="NZ_CP015163.1"/>
</dbReference>
<evidence type="ECO:0008006" key="4">
    <source>
        <dbReference type="Google" id="ProtNLM"/>
    </source>
</evidence>
<dbReference type="Proteomes" id="UP000250434">
    <property type="component" value="Chromosome"/>
</dbReference>
<evidence type="ECO:0000313" key="3">
    <source>
        <dbReference type="Proteomes" id="UP000250434"/>
    </source>
</evidence>
<dbReference type="PANTHER" id="PTHR30055:SF226">
    <property type="entry name" value="HTH-TYPE TRANSCRIPTIONAL REGULATOR PKSA"/>
    <property type="match status" value="1"/>
</dbReference>
<dbReference type="GO" id="GO:0003700">
    <property type="term" value="F:DNA-binding transcription factor activity"/>
    <property type="evidence" value="ECO:0007669"/>
    <property type="project" value="TreeGrafter"/>
</dbReference>
<dbReference type="GO" id="GO:0000976">
    <property type="term" value="F:transcription cis-regulatory region binding"/>
    <property type="evidence" value="ECO:0007669"/>
    <property type="project" value="TreeGrafter"/>
</dbReference>
<keyword evidence="3" id="KW-1185">Reference proteome</keyword>
<dbReference type="Gene3D" id="1.10.357.10">
    <property type="entry name" value="Tetracycline Repressor, domain 2"/>
    <property type="match status" value="1"/>
</dbReference>
<dbReference type="InterPro" id="IPR009057">
    <property type="entry name" value="Homeodomain-like_sf"/>
</dbReference>
<dbReference type="InterPro" id="IPR050109">
    <property type="entry name" value="HTH-type_TetR-like_transc_reg"/>
</dbReference>
<gene>
    <name evidence="2" type="ORF">A4R43_09550</name>
</gene>
<dbReference type="PANTHER" id="PTHR30055">
    <property type="entry name" value="HTH-TYPE TRANSCRIPTIONAL REGULATOR RUTR"/>
    <property type="match status" value="1"/>
</dbReference>